<dbReference type="OrthoDB" id="273230at2759"/>
<dbReference type="OMA" id="TYFADDM"/>
<keyword evidence="1" id="KW-0175">Coiled coil</keyword>
<reference evidence="2 3" key="1">
    <citation type="submission" date="2015-07" db="EMBL/GenBank/DDBJ databases">
        <title>High-quality genome of monoxenous trypanosomatid Leptomonas pyrrhocoris.</title>
        <authorList>
            <person name="Flegontov P."/>
            <person name="Butenko A."/>
            <person name="Firsov S."/>
            <person name="Vlcek C."/>
            <person name="Logacheva M.D."/>
            <person name="Field M."/>
            <person name="Filatov D."/>
            <person name="Flegontova O."/>
            <person name="Gerasimov E."/>
            <person name="Jackson A.P."/>
            <person name="Kelly S."/>
            <person name="Opperdoes F."/>
            <person name="O'Reilly A."/>
            <person name="Votypka J."/>
            <person name="Yurchenko V."/>
            <person name="Lukes J."/>
        </authorList>
    </citation>
    <scope>NUCLEOTIDE SEQUENCE [LARGE SCALE GENOMIC DNA]</scope>
    <source>
        <strain evidence="2">H10</strain>
    </source>
</reference>
<name>A0A0M9G122_LEPPY</name>
<organism evidence="2 3">
    <name type="scientific">Leptomonas pyrrhocoris</name>
    <name type="common">Firebug parasite</name>
    <dbReference type="NCBI Taxonomy" id="157538"/>
    <lineage>
        <taxon>Eukaryota</taxon>
        <taxon>Discoba</taxon>
        <taxon>Euglenozoa</taxon>
        <taxon>Kinetoplastea</taxon>
        <taxon>Metakinetoplastina</taxon>
        <taxon>Trypanosomatida</taxon>
        <taxon>Trypanosomatidae</taxon>
        <taxon>Leishmaniinae</taxon>
        <taxon>Leptomonas</taxon>
    </lineage>
</organism>
<sequence>MFARSAVRSFEKESLLRSVPRRAFAAVLRRSATTTVAANPIAATAVAAPLTLCATKRFENTTSGVAGASGDDRSTQLNDLMDSFGEARELIKDASESVGTTYFADDMADAETQVKDVLKRWADVQALLEKSGKTAELQKLRNMHELKMKQMEAELETVREAGGSG</sequence>
<keyword evidence="3" id="KW-1185">Reference proteome</keyword>
<dbReference type="GeneID" id="26905367"/>
<evidence type="ECO:0000256" key="1">
    <source>
        <dbReference type="SAM" id="Coils"/>
    </source>
</evidence>
<dbReference type="InterPro" id="IPR053325">
    <property type="entry name" value="H3-Acetyl_Activator"/>
</dbReference>
<dbReference type="PANTHER" id="PTHR35706:SF1">
    <property type="entry name" value="EMBRYOGENESIS-LIKE PROTEIN"/>
    <property type="match status" value="1"/>
</dbReference>
<evidence type="ECO:0000313" key="3">
    <source>
        <dbReference type="Proteomes" id="UP000037923"/>
    </source>
</evidence>
<comment type="caution">
    <text evidence="2">The sequence shown here is derived from an EMBL/GenBank/DDBJ whole genome shotgun (WGS) entry which is preliminary data.</text>
</comment>
<proteinExistence type="predicted"/>
<accession>A0A0M9G122</accession>
<protein>
    <submittedName>
        <fullName evidence="2">Uncharacterized protein</fullName>
    </submittedName>
</protein>
<evidence type="ECO:0000313" key="2">
    <source>
        <dbReference type="EMBL" id="KPA80063.1"/>
    </source>
</evidence>
<feature type="coiled-coil region" evidence="1">
    <location>
        <begin position="134"/>
        <end position="161"/>
    </location>
</feature>
<gene>
    <name evidence="2" type="ORF">ABB37_05076</name>
</gene>
<dbReference type="AlphaFoldDB" id="A0A0M9G122"/>
<dbReference type="RefSeq" id="XP_015658502.1">
    <property type="nucleotide sequence ID" value="XM_015802986.1"/>
</dbReference>
<dbReference type="PANTHER" id="PTHR35706">
    <property type="entry name" value="F14O23.11 PROTEIN"/>
    <property type="match status" value="1"/>
</dbReference>
<dbReference type="EMBL" id="LGTL01000009">
    <property type="protein sequence ID" value="KPA80063.1"/>
    <property type="molecule type" value="Genomic_DNA"/>
</dbReference>
<dbReference type="Proteomes" id="UP000037923">
    <property type="component" value="Unassembled WGS sequence"/>
</dbReference>
<dbReference type="VEuPathDB" id="TriTrypDB:LpyrH10_09_1760"/>